<reference evidence="1" key="1">
    <citation type="submission" date="2024-10" db="EMBL/GenBank/DDBJ databases">
        <title>Aeromonas and Pseudomonas from the Cagarras Archipelago, Rio de Janeiro, Brazil.</title>
        <authorList>
            <person name="Canellas A.L.B."/>
            <person name="Laport M.S."/>
        </authorList>
    </citation>
    <scope>NUCLEOTIDE SEQUENCE</scope>
    <source>
        <strain evidence="1">ACP-7</strain>
    </source>
</reference>
<accession>A0ACC7M0L6</accession>
<evidence type="ECO:0000313" key="2">
    <source>
        <dbReference type="Proteomes" id="UP001615411"/>
    </source>
</evidence>
<organism evidence="1 2">
    <name type="scientific">Pseudomonas caricapapayae</name>
    <dbReference type="NCBI Taxonomy" id="46678"/>
    <lineage>
        <taxon>Bacteria</taxon>
        <taxon>Pseudomonadati</taxon>
        <taxon>Pseudomonadota</taxon>
        <taxon>Gammaproteobacteria</taxon>
        <taxon>Pseudomonadales</taxon>
        <taxon>Pseudomonadaceae</taxon>
        <taxon>Pseudomonas</taxon>
    </lineage>
</organism>
<comment type="caution">
    <text evidence="1">The sequence shown here is derived from an EMBL/GenBank/DDBJ whole genome shotgun (WGS) entry which is preliminary data.</text>
</comment>
<protein>
    <submittedName>
        <fullName evidence="1">YdgA family protein</fullName>
    </submittedName>
</protein>
<name>A0ACC7M0L6_9PSED</name>
<dbReference type="Proteomes" id="UP001615411">
    <property type="component" value="Unassembled WGS sequence"/>
</dbReference>
<keyword evidence="2" id="KW-1185">Reference proteome</keyword>
<evidence type="ECO:0000313" key="1">
    <source>
        <dbReference type="EMBL" id="MFJ1340871.1"/>
    </source>
</evidence>
<dbReference type="EMBL" id="JBIUGF010000099">
    <property type="protein sequence ID" value="MFJ1340871.1"/>
    <property type="molecule type" value="Genomic_DNA"/>
</dbReference>
<sequence length="497" mass="52583">MKKTVGVLSGLVVAVAAVCTAGAWYTGKQLPAELDKAVAQANAQLKQSAGSDMTLELTSLESHLYSSTAHYRLKAKNLVVGNELQSFELGFVDRIEHGPLPWSRVKALKLMPVMANSNYALEKDATTSAWFAASGDVPPLYGQNSLGYDGSTDGTLIVPPMEVKEAGESQVKFSGLEIRAAGTRDAENVKFSGGSASLQFNLVDENGTPLKATLADLNLVGDMSKTAAGFYVGTTNMTFGEVSAALGEQQKVLLMKGLEQNSESQADGAKLSGNVAYKVADINFDGQPVGSGAMVWSLKNIDVTAMQALAAWYQSRLPEIQAAAAQGQAMPSVPMTEAEKAEVSASVQQMLAAKPQIALEDFSFKTANGESHFSLSVDLAKPDSLELPADELSKQIIAQLQSKLQLSKPMIGDLATLQARLQGQSDAQVLAQQASQAGEMLGMMALQSQMATVQGNDILANLHYADGMVDFNGQKMTVEQFASLIMANLGAMQPTEG</sequence>
<gene>
    <name evidence="1" type="ORF">ACIKP7_22360</name>
</gene>
<proteinExistence type="predicted"/>